<evidence type="ECO:0000256" key="10">
    <source>
        <dbReference type="ARBA" id="ARBA00023004"/>
    </source>
</evidence>
<dbReference type="SFLD" id="SFLDG01066">
    <property type="entry name" value="organic_radical-activating_enz"/>
    <property type="match status" value="1"/>
</dbReference>
<dbReference type="PROSITE" id="PS51918">
    <property type="entry name" value="RADICAL_SAM"/>
    <property type="match status" value="1"/>
</dbReference>
<dbReference type="SUPFAM" id="SSF54862">
    <property type="entry name" value="4Fe-4S ferredoxins"/>
    <property type="match status" value="1"/>
</dbReference>
<keyword evidence="9" id="KW-0560">Oxidoreductase</keyword>
<gene>
    <name evidence="15" type="ORF">M099_0147</name>
</gene>
<dbReference type="SFLD" id="SFLDS00029">
    <property type="entry name" value="Radical_SAM"/>
    <property type="match status" value="1"/>
</dbReference>
<dbReference type="InterPro" id="IPR007197">
    <property type="entry name" value="rSAM"/>
</dbReference>
<comment type="subcellular location">
    <subcellularLocation>
        <location evidence="2">Cytoplasm</location>
    </subcellularLocation>
</comment>
<comment type="catalytic activity">
    <reaction evidence="12">
        <text>glycyl-[formate C-acetyltransferase] + reduced [flavodoxin] + S-adenosyl-L-methionine = glycin-2-yl radical-[formate C-acetyltransferase] + semiquinone [flavodoxin] + 5'-deoxyadenosine + L-methionine + H(+)</text>
        <dbReference type="Rhea" id="RHEA:19225"/>
        <dbReference type="Rhea" id="RHEA-COMP:10622"/>
        <dbReference type="Rhea" id="RHEA-COMP:12190"/>
        <dbReference type="Rhea" id="RHEA-COMP:12191"/>
        <dbReference type="Rhea" id="RHEA-COMP:14480"/>
        <dbReference type="ChEBI" id="CHEBI:15378"/>
        <dbReference type="ChEBI" id="CHEBI:17319"/>
        <dbReference type="ChEBI" id="CHEBI:29947"/>
        <dbReference type="ChEBI" id="CHEBI:32722"/>
        <dbReference type="ChEBI" id="CHEBI:57618"/>
        <dbReference type="ChEBI" id="CHEBI:57844"/>
        <dbReference type="ChEBI" id="CHEBI:59789"/>
        <dbReference type="ChEBI" id="CHEBI:140311"/>
        <dbReference type="EC" id="1.97.1.4"/>
    </reaction>
</comment>
<dbReference type="GO" id="GO:0005737">
    <property type="term" value="C:cytoplasm"/>
    <property type="evidence" value="ECO:0007669"/>
    <property type="project" value="UniProtKB-SubCell"/>
</dbReference>
<keyword evidence="8" id="KW-0479">Metal-binding</keyword>
<dbReference type="PROSITE" id="PS51379">
    <property type="entry name" value="4FE4S_FER_2"/>
    <property type="match status" value="2"/>
</dbReference>
<dbReference type="PROSITE" id="PS00198">
    <property type="entry name" value="4FE4S_FER_1"/>
    <property type="match status" value="1"/>
</dbReference>
<evidence type="ECO:0000256" key="7">
    <source>
        <dbReference type="ARBA" id="ARBA00022691"/>
    </source>
</evidence>
<name>A0A069SP85_PHOVU</name>
<keyword evidence="10" id="KW-0408">Iron</keyword>
<feature type="domain" description="4Fe-4S ferredoxin-type" evidence="13">
    <location>
        <begin position="75"/>
        <end position="102"/>
    </location>
</feature>
<dbReference type="Proteomes" id="UP000027661">
    <property type="component" value="Unassembled WGS sequence"/>
</dbReference>
<accession>A0A069SP85</accession>
<evidence type="ECO:0000256" key="8">
    <source>
        <dbReference type="ARBA" id="ARBA00022723"/>
    </source>
</evidence>
<dbReference type="Pfam" id="PF13353">
    <property type="entry name" value="Fer4_12"/>
    <property type="match status" value="1"/>
</dbReference>
<dbReference type="InterPro" id="IPR012839">
    <property type="entry name" value="Organic_radical_activase"/>
</dbReference>
<dbReference type="InterPro" id="IPR017900">
    <property type="entry name" value="4Fe4S_Fe_S_CS"/>
</dbReference>
<dbReference type="PIRSF" id="PIRSF000371">
    <property type="entry name" value="PFL_act_enz"/>
    <property type="match status" value="1"/>
</dbReference>
<feature type="domain" description="Radical SAM core" evidence="14">
    <location>
        <begin position="13"/>
        <end position="293"/>
    </location>
</feature>
<dbReference type="PANTHER" id="PTHR30352">
    <property type="entry name" value="PYRUVATE FORMATE-LYASE-ACTIVATING ENZYME"/>
    <property type="match status" value="1"/>
</dbReference>
<reference evidence="15 16" key="1">
    <citation type="submission" date="2014-04" db="EMBL/GenBank/DDBJ databases">
        <authorList>
            <person name="Sears C."/>
            <person name="Carroll K."/>
            <person name="Sack B.R."/>
            <person name="Qadri F."/>
            <person name="Myers L.L."/>
            <person name="Chung G.-T."/>
            <person name="Escheverria P."/>
            <person name="Fraser C.M."/>
            <person name="Sadzewicz L."/>
            <person name="Shefchek K.A."/>
            <person name="Tallon L."/>
            <person name="Das S.P."/>
            <person name="Daugherty S."/>
            <person name="Mongodin E.F."/>
        </authorList>
    </citation>
    <scope>NUCLEOTIDE SEQUENCE [LARGE SCALE GENOMIC DNA]</scope>
    <source>
        <strain evidence="15 16">3975 RP4</strain>
    </source>
</reference>
<evidence type="ECO:0000256" key="12">
    <source>
        <dbReference type="ARBA" id="ARBA00047533"/>
    </source>
</evidence>
<dbReference type="InterPro" id="IPR034457">
    <property type="entry name" value="Organic_radical-activating"/>
</dbReference>
<sequence>MSLIFDIKRYAINDGPGIRITLFMKGCPLSCIWCHNPEGIRNGKDKLYTAKKCLGCGTCLKVCPNGALTLAPEGIITDKQKCVLCGRCAEECPAMAIEISGTEYTAEYLMHEIEKEIPFMDQSGGGVTFCGGEPLLHPEFLIDILKRCGQQGIHRVVDTTLLARKETVDEVMRNCELLLIDLKSMDSTVHQTFCDVPNELILENIRRVAEADFPYYIRIPLIEGVNADEKNIKLSAEFLASLPRHPEIINLLPYHDIGKGKHAKLGSIYNPKGYKMQTPSEEVQQQCIQILTDYGLKATIGG</sequence>
<dbReference type="GO" id="GO:0016829">
    <property type="term" value="F:lyase activity"/>
    <property type="evidence" value="ECO:0007669"/>
    <property type="project" value="UniProtKB-KW"/>
</dbReference>
<dbReference type="EMBL" id="JNHM01000002">
    <property type="protein sequence ID" value="KDS56912.1"/>
    <property type="molecule type" value="Genomic_DNA"/>
</dbReference>
<dbReference type="InterPro" id="IPR017896">
    <property type="entry name" value="4Fe4S_Fe-S-bd"/>
</dbReference>
<dbReference type="Pfam" id="PF12838">
    <property type="entry name" value="Fer4_7"/>
    <property type="match status" value="1"/>
</dbReference>
<comment type="similarity">
    <text evidence="3">Belongs to the organic radical-activating enzymes family.</text>
</comment>
<proteinExistence type="inferred from homology"/>
<dbReference type="AlphaFoldDB" id="A0A069SP85"/>
<evidence type="ECO:0000256" key="6">
    <source>
        <dbReference type="ARBA" id="ARBA00022490"/>
    </source>
</evidence>
<organism evidence="15 16">
    <name type="scientific">Phocaeicola vulgatus str. 3975 RP4</name>
    <dbReference type="NCBI Taxonomy" id="1339352"/>
    <lineage>
        <taxon>Bacteria</taxon>
        <taxon>Pseudomonadati</taxon>
        <taxon>Bacteroidota</taxon>
        <taxon>Bacteroidia</taxon>
        <taxon>Bacteroidales</taxon>
        <taxon>Bacteroidaceae</taxon>
        <taxon>Phocaeicola</taxon>
    </lineage>
</organism>
<dbReference type="Gene3D" id="3.30.70.20">
    <property type="match status" value="1"/>
</dbReference>
<dbReference type="Pfam" id="PF04055">
    <property type="entry name" value="Radical_SAM"/>
    <property type="match status" value="1"/>
</dbReference>
<dbReference type="SFLD" id="SFLDG01118">
    <property type="entry name" value="activating_enzymes__group_2"/>
    <property type="match status" value="1"/>
</dbReference>
<keyword evidence="6" id="KW-0963">Cytoplasm</keyword>
<comment type="caution">
    <text evidence="15">The sequence shown here is derived from an EMBL/GenBank/DDBJ whole genome shotgun (WGS) entry which is preliminary data.</text>
</comment>
<dbReference type="PANTHER" id="PTHR30352:SF4">
    <property type="entry name" value="PYRUVATE FORMATE-LYASE 2-ACTIVATING ENZYME"/>
    <property type="match status" value="1"/>
</dbReference>
<dbReference type="InterPro" id="IPR058240">
    <property type="entry name" value="rSAM_sf"/>
</dbReference>
<dbReference type="SUPFAM" id="SSF102114">
    <property type="entry name" value="Radical SAM enzymes"/>
    <property type="match status" value="1"/>
</dbReference>
<dbReference type="RefSeq" id="WP_032952215.1">
    <property type="nucleotide sequence ID" value="NZ_JNHM01000002.1"/>
</dbReference>
<dbReference type="GO" id="GO:0051539">
    <property type="term" value="F:4 iron, 4 sulfur cluster binding"/>
    <property type="evidence" value="ECO:0007669"/>
    <property type="project" value="UniProtKB-KW"/>
</dbReference>
<keyword evidence="7" id="KW-0949">S-adenosyl-L-methionine</keyword>
<dbReference type="EC" id="1.97.1.4" evidence="4"/>
<keyword evidence="15" id="KW-0456">Lyase</keyword>
<dbReference type="GO" id="GO:0043365">
    <property type="term" value="F:[formate-C-acetyltransferase]-activating enzyme activity"/>
    <property type="evidence" value="ECO:0007669"/>
    <property type="project" value="UniProtKB-EC"/>
</dbReference>
<keyword evidence="5" id="KW-0004">4Fe-4S</keyword>
<evidence type="ECO:0000256" key="2">
    <source>
        <dbReference type="ARBA" id="ARBA00004496"/>
    </source>
</evidence>
<dbReference type="PROSITE" id="PS01087">
    <property type="entry name" value="RADICAL_ACTIVATING"/>
    <property type="match status" value="1"/>
</dbReference>
<dbReference type="InterPro" id="IPR001989">
    <property type="entry name" value="Radical_activat_CS"/>
</dbReference>
<evidence type="ECO:0000256" key="5">
    <source>
        <dbReference type="ARBA" id="ARBA00022485"/>
    </source>
</evidence>
<dbReference type="InterPro" id="IPR034465">
    <property type="entry name" value="Pyruvate_for-lyase_activase"/>
</dbReference>
<keyword evidence="15" id="KW-0670">Pyruvate</keyword>
<dbReference type="Gene3D" id="3.80.30.10">
    <property type="entry name" value="pyruvate-formate lyase- activating enzyme"/>
    <property type="match status" value="1"/>
</dbReference>
<evidence type="ECO:0000256" key="4">
    <source>
        <dbReference type="ARBA" id="ARBA00012303"/>
    </source>
</evidence>
<evidence type="ECO:0000256" key="11">
    <source>
        <dbReference type="ARBA" id="ARBA00023014"/>
    </source>
</evidence>
<evidence type="ECO:0000313" key="16">
    <source>
        <dbReference type="Proteomes" id="UP000027661"/>
    </source>
</evidence>
<feature type="domain" description="4Fe-4S ferredoxin-type" evidence="13">
    <location>
        <begin position="44"/>
        <end position="73"/>
    </location>
</feature>
<dbReference type="SFLD" id="SFLDF00278">
    <property type="entry name" value="pyruvate_formate-lyase_activas"/>
    <property type="match status" value="1"/>
</dbReference>
<comment type="cofactor">
    <cofactor evidence="1">
        <name>[4Fe-4S] cluster</name>
        <dbReference type="ChEBI" id="CHEBI:49883"/>
    </cofactor>
</comment>
<evidence type="ECO:0000259" key="13">
    <source>
        <dbReference type="PROSITE" id="PS51379"/>
    </source>
</evidence>
<dbReference type="PATRIC" id="fig|1339352.3.peg.141"/>
<evidence type="ECO:0000256" key="3">
    <source>
        <dbReference type="ARBA" id="ARBA00009777"/>
    </source>
</evidence>
<dbReference type="GO" id="GO:0046872">
    <property type="term" value="F:metal ion binding"/>
    <property type="evidence" value="ECO:0007669"/>
    <property type="project" value="UniProtKB-KW"/>
</dbReference>
<evidence type="ECO:0000256" key="1">
    <source>
        <dbReference type="ARBA" id="ARBA00001966"/>
    </source>
</evidence>
<keyword evidence="11" id="KW-0411">Iron-sulfur</keyword>
<dbReference type="InterPro" id="IPR040074">
    <property type="entry name" value="BssD/PflA/YjjW"/>
</dbReference>
<evidence type="ECO:0000313" key="15">
    <source>
        <dbReference type="EMBL" id="KDS56912.1"/>
    </source>
</evidence>
<protein>
    <recommendedName>
        <fullName evidence="4">[formate-C-acetyltransferase]-activating enzyme</fullName>
        <ecNumber evidence="4">1.97.1.4</ecNumber>
    </recommendedName>
</protein>
<evidence type="ECO:0000259" key="14">
    <source>
        <dbReference type="PROSITE" id="PS51918"/>
    </source>
</evidence>
<evidence type="ECO:0000256" key="9">
    <source>
        <dbReference type="ARBA" id="ARBA00023002"/>
    </source>
</evidence>
<dbReference type="NCBIfam" id="TIGR02494">
    <property type="entry name" value="PFLE_PFLC"/>
    <property type="match status" value="1"/>
</dbReference>